<sequence length="183" mass="21495">MAKKNTLRYILLGLLSTQKMTGYDLNQAFKDEIGEFWQAKHSQIYPELTKMEQEGWISYEVEISGTKLEKKAYSITEAGKIELVNWLDTPSEALPVNRDEFVVKLYFINNMDDPHLLEVINNQYKLHEARLAHLERRKELIFSSQKEIDDNYGHFLILDHGLTRERDYVSWLSGIRDRIEKGS</sequence>
<name>A0ABS4CNX7_9ENTE</name>
<keyword evidence="4" id="KW-1185">Reference proteome</keyword>
<dbReference type="InterPro" id="IPR036390">
    <property type="entry name" value="WH_DNA-bd_sf"/>
</dbReference>
<dbReference type="Pfam" id="PF10400">
    <property type="entry name" value="Vir_act_alpha_C"/>
    <property type="match status" value="1"/>
</dbReference>
<protein>
    <submittedName>
        <fullName evidence="3">PadR family transcriptional regulator</fullName>
    </submittedName>
</protein>
<comment type="caution">
    <text evidence="3">The sequence shown here is derived from an EMBL/GenBank/DDBJ whole genome shotgun (WGS) entry which is preliminary data.</text>
</comment>
<proteinExistence type="predicted"/>
<feature type="domain" description="Transcription regulator PadR N-terminal" evidence="1">
    <location>
        <begin position="11"/>
        <end position="83"/>
    </location>
</feature>
<dbReference type="Proteomes" id="UP000673375">
    <property type="component" value="Unassembled WGS sequence"/>
</dbReference>
<dbReference type="EMBL" id="JAEDXU010000014">
    <property type="protein sequence ID" value="MBP1048284.1"/>
    <property type="molecule type" value="Genomic_DNA"/>
</dbReference>
<feature type="domain" description="Transcription regulator PadR C-terminal" evidence="2">
    <location>
        <begin position="98"/>
        <end position="176"/>
    </location>
</feature>
<gene>
    <name evidence="3" type="ORF">I6N96_18475</name>
</gene>
<dbReference type="InterPro" id="IPR018309">
    <property type="entry name" value="Tscrpt_reg_PadR_C"/>
</dbReference>
<dbReference type="Pfam" id="PF03551">
    <property type="entry name" value="PadR"/>
    <property type="match status" value="1"/>
</dbReference>
<dbReference type="SUPFAM" id="SSF46785">
    <property type="entry name" value="Winged helix' DNA-binding domain"/>
    <property type="match status" value="1"/>
</dbReference>
<dbReference type="Gene3D" id="1.10.10.10">
    <property type="entry name" value="Winged helix-like DNA-binding domain superfamily/Winged helix DNA-binding domain"/>
    <property type="match status" value="1"/>
</dbReference>
<dbReference type="PANTHER" id="PTHR43252:SF6">
    <property type="entry name" value="NEGATIVE TRANSCRIPTION REGULATOR PADR"/>
    <property type="match status" value="1"/>
</dbReference>
<reference evidence="3 4" key="1">
    <citation type="submission" date="2020-12" db="EMBL/GenBank/DDBJ databases">
        <title>Vagococcus allomyrinae sp. nov. and Enterococcus lavae sp. nov., isolated from the larvae of Allomyrina dichotoma.</title>
        <authorList>
            <person name="Lee S.D."/>
        </authorList>
    </citation>
    <scope>NUCLEOTIDE SEQUENCE [LARGE SCALE GENOMIC DNA]</scope>
    <source>
        <strain evidence="3 4">BWM-S5</strain>
    </source>
</reference>
<dbReference type="Gene3D" id="6.10.140.190">
    <property type="match status" value="1"/>
</dbReference>
<accession>A0ABS4CNX7</accession>
<dbReference type="PANTHER" id="PTHR43252">
    <property type="entry name" value="TRANSCRIPTIONAL REGULATOR YQJI"/>
    <property type="match status" value="1"/>
</dbReference>
<organism evidence="3 4">
    <name type="scientific">Enterococcus larvae</name>
    <dbReference type="NCBI Taxonomy" id="2794352"/>
    <lineage>
        <taxon>Bacteria</taxon>
        <taxon>Bacillati</taxon>
        <taxon>Bacillota</taxon>
        <taxon>Bacilli</taxon>
        <taxon>Lactobacillales</taxon>
        <taxon>Enterococcaceae</taxon>
        <taxon>Enterococcus</taxon>
    </lineage>
</organism>
<evidence type="ECO:0000259" key="2">
    <source>
        <dbReference type="Pfam" id="PF10400"/>
    </source>
</evidence>
<dbReference type="InterPro" id="IPR036388">
    <property type="entry name" value="WH-like_DNA-bd_sf"/>
</dbReference>
<evidence type="ECO:0000259" key="1">
    <source>
        <dbReference type="Pfam" id="PF03551"/>
    </source>
</evidence>
<evidence type="ECO:0000313" key="3">
    <source>
        <dbReference type="EMBL" id="MBP1048284.1"/>
    </source>
</evidence>
<dbReference type="InterPro" id="IPR005149">
    <property type="entry name" value="Tscrpt_reg_PadR_N"/>
</dbReference>
<dbReference type="RefSeq" id="WP_209559052.1">
    <property type="nucleotide sequence ID" value="NZ_JAEDXU010000014.1"/>
</dbReference>
<evidence type="ECO:0000313" key="4">
    <source>
        <dbReference type="Proteomes" id="UP000673375"/>
    </source>
</evidence>